<organism evidence="2">
    <name type="scientific">marine metagenome</name>
    <dbReference type="NCBI Taxonomy" id="408172"/>
    <lineage>
        <taxon>unclassified sequences</taxon>
        <taxon>metagenomes</taxon>
        <taxon>ecological metagenomes</taxon>
    </lineage>
</organism>
<evidence type="ECO:0000313" key="2">
    <source>
        <dbReference type="EMBL" id="SVB94409.1"/>
    </source>
</evidence>
<dbReference type="Pfam" id="PF01145">
    <property type="entry name" value="Band_7"/>
    <property type="match status" value="1"/>
</dbReference>
<dbReference type="InterPro" id="IPR036013">
    <property type="entry name" value="Band_7/SPFH_dom_sf"/>
</dbReference>
<dbReference type="InterPro" id="IPR001107">
    <property type="entry name" value="Band_7"/>
</dbReference>
<dbReference type="Gene3D" id="3.30.479.30">
    <property type="entry name" value="Band 7 domain"/>
    <property type="match status" value="1"/>
</dbReference>
<feature type="domain" description="Band 7" evidence="1">
    <location>
        <begin position="27"/>
        <end position="217"/>
    </location>
</feature>
<proteinExistence type="predicted"/>
<accession>A0A382I574</accession>
<dbReference type="PANTHER" id="PTHR42911:SF1">
    <property type="entry name" value="MODULATOR OF FTSH PROTEASE HFLC"/>
    <property type="match status" value="1"/>
</dbReference>
<dbReference type="PANTHER" id="PTHR42911">
    <property type="entry name" value="MODULATOR OF FTSH PROTEASE HFLC"/>
    <property type="match status" value="1"/>
</dbReference>
<evidence type="ECO:0000259" key="1">
    <source>
        <dbReference type="Pfam" id="PF01145"/>
    </source>
</evidence>
<name>A0A382I574_9ZZZZ</name>
<sequence length="308" mass="34746">MKAKKIVVFVVGLLLLMVFLSLMFTYQVRSNEIVLVHSWSGHKIKYGSKDDAGLKFRLPWPLQKVYKLDGRVHVMETGLDEVGSLEVAVYAGWHVKDAEKFRKEFGRFRSAEAMMRQAQVQLNELVKGARTDIMSSKVLDFLEKKEGESSLDYVKAEEEIREIVEKKAEDLGLGIKFLGIKRVGLSDTLAQGIIEGMVTYKQARINALNEETQRASAASKNKARTEARAIEVQAESNATSMRNKALAEVTKSYKQADSSEERARLAIILKQIKALEVLRGKQIQLIISDNHPLFNVFDEVMKKPASKE</sequence>
<protein>
    <recommendedName>
        <fullName evidence="1">Band 7 domain-containing protein</fullName>
    </recommendedName>
</protein>
<gene>
    <name evidence="2" type="ORF">METZ01_LOCUS247263</name>
</gene>
<reference evidence="2" key="1">
    <citation type="submission" date="2018-05" db="EMBL/GenBank/DDBJ databases">
        <authorList>
            <person name="Lanie J.A."/>
            <person name="Ng W.-L."/>
            <person name="Kazmierczak K.M."/>
            <person name="Andrzejewski T.M."/>
            <person name="Davidsen T.M."/>
            <person name="Wayne K.J."/>
            <person name="Tettelin H."/>
            <person name="Glass J.I."/>
            <person name="Rusch D."/>
            <person name="Podicherti R."/>
            <person name="Tsui H.-C.T."/>
            <person name="Winkler M.E."/>
        </authorList>
    </citation>
    <scope>NUCLEOTIDE SEQUENCE</scope>
</reference>
<dbReference type="EMBL" id="UINC01065104">
    <property type="protein sequence ID" value="SVB94409.1"/>
    <property type="molecule type" value="Genomic_DNA"/>
</dbReference>
<dbReference type="AlphaFoldDB" id="A0A382I574"/>